<dbReference type="InterPro" id="IPR000305">
    <property type="entry name" value="GIY-YIG_endonuc"/>
</dbReference>
<dbReference type="PANTHER" id="PTHR34477:SF5">
    <property type="entry name" value="BSL5627 PROTEIN"/>
    <property type="match status" value="1"/>
</dbReference>
<dbReference type="InterPro" id="IPR050190">
    <property type="entry name" value="UPF0213_domain"/>
</dbReference>
<evidence type="ECO:0000259" key="1">
    <source>
        <dbReference type="PROSITE" id="PS50164"/>
    </source>
</evidence>
<name>X1N6V8_9ZZZZ</name>
<proteinExistence type="predicted"/>
<dbReference type="Gene3D" id="3.40.1440.10">
    <property type="entry name" value="GIY-YIG endonuclease"/>
    <property type="match status" value="1"/>
</dbReference>
<organism evidence="2">
    <name type="scientific">marine sediment metagenome</name>
    <dbReference type="NCBI Taxonomy" id="412755"/>
    <lineage>
        <taxon>unclassified sequences</taxon>
        <taxon>metagenomes</taxon>
        <taxon>ecological metagenomes</taxon>
    </lineage>
</organism>
<sequence length="65" mass="8030">MKQYYIYIMTNNSKTLYIGVTDNLERRVYEHKDKLIEGFTKKYNITKLVYYEMTNNVQSFFYVHK</sequence>
<dbReference type="EMBL" id="BARV01017371">
    <property type="protein sequence ID" value="GAI22570.1"/>
    <property type="molecule type" value="Genomic_DNA"/>
</dbReference>
<comment type="caution">
    <text evidence="2">The sequence shown here is derived from an EMBL/GenBank/DDBJ whole genome shotgun (WGS) entry which is preliminary data.</text>
</comment>
<evidence type="ECO:0000313" key="2">
    <source>
        <dbReference type="EMBL" id="GAI22570.1"/>
    </source>
</evidence>
<protein>
    <recommendedName>
        <fullName evidence="1">GIY-YIG domain-containing protein</fullName>
    </recommendedName>
</protein>
<gene>
    <name evidence="2" type="ORF">S06H3_29622</name>
</gene>
<dbReference type="SUPFAM" id="SSF82771">
    <property type="entry name" value="GIY-YIG endonuclease"/>
    <property type="match status" value="1"/>
</dbReference>
<dbReference type="PROSITE" id="PS50164">
    <property type="entry name" value="GIY_YIG"/>
    <property type="match status" value="1"/>
</dbReference>
<reference evidence="2" key="1">
    <citation type="journal article" date="2014" name="Front. Microbiol.">
        <title>High frequency of phylogenetically diverse reductive dehalogenase-homologous genes in deep subseafloor sedimentary metagenomes.</title>
        <authorList>
            <person name="Kawai M."/>
            <person name="Futagami T."/>
            <person name="Toyoda A."/>
            <person name="Takaki Y."/>
            <person name="Nishi S."/>
            <person name="Hori S."/>
            <person name="Arai W."/>
            <person name="Tsubouchi T."/>
            <person name="Morono Y."/>
            <person name="Uchiyama I."/>
            <person name="Ito T."/>
            <person name="Fujiyama A."/>
            <person name="Inagaki F."/>
            <person name="Takami H."/>
        </authorList>
    </citation>
    <scope>NUCLEOTIDE SEQUENCE</scope>
    <source>
        <strain evidence="2">Expedition CK06-06</strain>
    </source>
</reference>
<dbReference type="PANTHER" id="PTHR34477">
    <property type="entry name" value="UPF0213 PROTEIN YHBQ"/>
    <property type="match status" value="1"/>
</dbReference>
<accession>X1N6V8</accession>
<dbReference type="Pfam" id="PF01541">
    <property type="entry name" value="GIY-YIG"/>
    <property type="match status" value="1"/>
</dbReference>
<dbReference type="InterPro" id="IPR035901">
    <property type="entry name" value="GIY-YIG_endonuc_sf"/>
</dbReference>
<dbReference type="AlphaFoldDB" id="X1N6V8"/>
<feature type="domain" description="GIY-YIG" evidence="1">
    <location>
        <begin position="2"/>
        <end position="65"/>
    </location>
</feature>